<evidence type="ECO:0000313" key="9">
    <source>
        <dbReference type="EMBL" id="EFJ29188.1"/>
    </source>
</evidence>
<comment type="similarity">
    <text evidence="2">Belongs to the bZIP family.</text>
</comment>
<proteinExistence type="inferred from homology"/>
<dbReference type="GO" id="GO:0000981">
    <property type="term" value="F:DNA-binding transcription factor activity, RNA polymerase II-specific"/>
    <property type="evidence" value="ECO:0007669"/>
    <property type="project" value="InterPro"/>
</dbReference>
<keyword evidence="4" id="KW-0238">DNA-binding</keyword>
<dbReference type="PANTHER" id="PTHR46714">
    <property type="entry name" value="TRANSCRIPTIONAL ACTIVATOR HAC1"/>
    <property type="match status" value="1"/>
</dbReference>
<feature type="domain" description="BZIP" evidence="8">
    <location>
        <begin position="181"/>
        <end position="244"/>
    </location>
</feature>
<dbReference type="GO" id="GO:0010017">
    <property type="term" value="P:red or far-red light signaling pathway"/>
    <property type="evidence" value="ECO:0000318"/>
    <property type="project" value="GO_Central"/>
</dbReference>
<reference evidence="9 10" key="1">
    <citation type="journal article" date="2011" name="Science">
        <title>The Selaginella genome identifies genetic changes associated with the evolution of vascular plants.</title>
        <authorList>
            <person name="Banks J.A."/>
            <person name="Nishiyama T."/>
            <person name="Hasebe M."/>
            <person name="Bowman J.L."/>
            <person name="Gribskov M."/>
            <person name="dePamphilis C."/>
            <person name="Albert V.A."/>
            <person name="Aono N."/>
            <person name="Aoyama T."/>
            <person name="Ambrose B.A."/>
            <person name="Ashton N.W."/>
            <person name="Axtell M.J."/>
            <person name="Barker E."/>
            <person name="Barker M.S."/>
            <person name="Bennetzen J.L."/>
            <person name="Bonawitz N.D."/>
            <person name="Chapple C."/>
            <person name="Cheng C."/>
            <person name="Correa L.G."/>
            <person name="Dacre M."/>
            <person name="DeBarry J."/>
            <person name="Dreyer I."/>
            <person name="Elias M."/>
            <person name="Engstrom E.M."/>
            <person name="Estelle M."/>
            <person name="Feng L."/>
            <person name="Finet C."/>
            <person name="Floyd S.K."/>
            <person name="Frommer W.B."/>
            <person name="Fujita T."/>
            <person name="Gramzow L."/>
            <person name="Gutensohn M."/>
            <person name="Harholt J."/>
            <person name="Hattori M."/>
            <person name="Heyl A."/>
            <person name="Hirai T."/>
            <person name="Hiwatashi Y."/>
            <person name="Ishikawa M."/>
            <person name="Iwata M."/>
            <person name="Karol K.G."/>
            <person name="Koehler B."/>
            <person name="Kolukisaoglu U."/>
            <person name="Kubo M."/>
            <person name="Kurata T."/>
            <person name="Lalonde S."/>
            <person name="Li K."/>
            <person name="Li Y."/>
            <person name="Litt A."/>
            <person name="Lyons E."/>
            <person name="Manning G."/>
            <person name="Maruyama T."/>
            <person name="Michael T.P."/>
            <person name="Mikami K."/>
            <person name="Miyazaki S."/>
            <person name="Morinaga S."/>
            <person name="Murata T."/>
            <person name="Mueller-Roeber B."/>
            <person name="Nelson D.R."/>
            <person name="Obara M."/>
            <person name="Oguri Y."/>
            <person name="Olmstead R.G."/>
            <person name="Onodera N."/>
            <person name="Petersen B.L."/>
            <person name="Pils B."/>
            <person name="Prigge M."/>
            <person name="Rensing S.A."/>
            <person name="Riano-Pachon D.M."/>
            <person name="Roberts A.W."/>
            <person name="Sato Y."/>
            <person name="Scheller H.V."/>
            <person name="Schulz B."/>
            <person name="Schulz C."/>
            <person name="Shakirov E.V."/>
            <person name="Shibagaki N."/>
            <person name="Shinohara N."/>
            <person name="Shippen D.E."/>
            <person name="Soerensen I."/>
            <person name="Sotooka R."/>
            <person name="Sugimoto N."/>
            <person name="Sugita M."/>
            <person name="Sumikawa N."/>
            <person name="Tanurdzic M."/>
            <person name="Theissen G."/>
            <person name="Ulvskov P."/>
            <person name="Wakazuki S."/>
            <person name="Weng J.K."/>
            <person name="Willats W.W."/>
            <person name="Wipf D."/>
            <person name="Wolf P.G."/>
            <person name="Yang L."/>
            <person name="Zimmer A.D."/>
            <person name="Zhu Q."/>
            <person name="Mitros T."/>
            <person name="Hellsten U."/>
            <person name="Loque D."/>
            <person name="Otillar R."/>
            <person name="Salamov A."/>
            <person name="Schmutz J."/>
            <person name="Shapiro H."/>
            <person name="Lindquist E."/>
            <person name="Lucas S."/>
            <person name="Rokhsar D."/>
            <person name="Grigoriev I.V."/>
        </authorList>
    </citation>
    <scope>NUCLEOTIDE SEQUENCE [LARGE SCALE GENOMIC DNA]</scope>
</reference>
<evidence type="ECO:0000256" key="7">
    <source>
        <dbReference type="SAM" id="MobiDB-lite"/>
    </source>
</evidence>
<dbReference type="GO" id="GO:0045944">
    <property type="term" value="P:positive regulation of transcription by RNA polymerase II"/>
    <property type="evidence" value="ECO:0007669"/>
    <property type="project" value="InterPro"/>
</dbReference>
<dbReference type="HOGENOM" id="CLU_1108622_0_0_1"/>
<sequence>MRSASAVKRPVASFNPGRVENLSRKKGSIGGEAAENAEVVDDLSSLKAECDIESVGYESQAAASIANFGCKSFAGAWKPVIDGKIQPLEPPNSATNSITWNWTSESNRTNSSSRHGSDRPSVSNISGSSDMKKDDEGNDSDSDIRRVPELPEKSSKGRSQKLVGGSSSSRRRSGGSSNDKEGKRLKRLLRNRVSAQQARERKKAYLVELEQKAKDLETRNAELEEKNATLQRENYMLRQIVKNTTIRGGGD</sequence>
<evidence type="ECO:0000256" key="1">
    <source>
        <dbReference type="ARBA" id="ARBA00004123"/>
    </source>
</evidence>
<gene>
    <name evidence="9" type="primary">HY5A-1</name>
    <name evidence="9" type="ORF">SELMODRAFT_440988</name>
</gene>
<dbReference type="CDD" id="cd14704">
    <property type="entry name" value="bZIP_HY5-like"/>
    <property type="match status" value="1"/>
</dbReference>
<dbReference type="STRING" id="88036.D8RFV4"/>
<evidence type="ECO:0000256" key="2">
    <source>
        <dbReference type="ARBA" id="ARBA00007163"/>
    </source>
</evidence>
<dbReference type="SUPFAM" id="SSF57959">
    <property type="entry name" value="Leucine zipper domain"/>
    <property type="match status" value="1"/>
</dbReference>
<keyword evidence="10" id="KW-1185">Reference proteome</keyword>
<feature type="region of interest" description="Disordered" evidence="7">
    <location>
        <begin position="1"/>
        <end position="28"/>
    </location>
</feature>
<dbReference type="Pfam" id="PF00170">
    <property type="entry name" value="bZIP_1"/>
    <property type="match status" value="1"/>
</dbReference>
<dbReference type="PANTHER" id="PTHR46714:SF6">
    <property type="entry name" value="TRANSCRIPTIONAL ACTIVATOR HAC1"/>
    <property type="match status" value="1"/>
</dbReference>
<feature type="region of interest" description="Disordered" evidence="7">
    <location>
        <begin position="84"/>
        <end position="201"/>
    </location>
</feature>
<dbReference type="InterPro" id="IPR044280">
    <property type="entry name" value="Hac1/HY5"/>
</dbReference>
<feature type="compositionally biased region" description="Low complexity" evidence="7">
    <location>
        <begin position="99"/>
        <end position="114"/>
    </location>
</feature>
<organism evidence="10">
    <name type="scientific">Selaginella moellendorffii</name>
    <name type="common">Spikemoss</name>
    <dbReference type="NCBI Taxonomy" id="88036"/>
    <lineage>
        <taxon>Eukaryota</taxon>
        <taxon>Viridiplantae</taxon>
        <taxon>Streptophyta</taxon>
        <taxon>Embryophyta</taxon>
        <taxon>Tracheophyta</taxon>
        <taxon>Lycopodiopsida</taxon>
        <taxon>Selaginellales</taxon>
        <taxon>Selaginellaceae</taxon>
        <taxon>Selaginella</taxon>
    </lineage>
</organism>
<dbReference type="Gramene" id="EFJ29188">
    <property type="protein sequence ID" value="EFJ29188"/>
    <property type="gene ID" value="SELMODRAFT_440988"/>
</dbReference>
<dbReference type="GO" id="GO:0003677">
    <property type="term" value="F:DNA binding"/>
    <property type="evidence" value="ECO:0007669"/>
    <property type="project" value="UniProtKB-KW"/>
</dbReference>
<keyword evidence="3" id="KW-0805">Transcription regulation</keyword>
<dbReference type="PROSITE" id="PS00036">
    <property type="entry name" value="BZIP_BASIC"/>
    <property type="match status" value="1"/>
</dbReference>
<feature type="compositionally biased region" description="Basic and acidic residues" evidence="7">
    <location>
        <begin position="142"/>
        <end position="155"/>
    </location>
</feature>
<feature type="compositionally biased region" description="Polar residues" evidence="7">
    <location>
        <begin position="120"/>
        <end position="129"/>
    </location>
</feature>
<dbReference type="eggNOG" id="KOG1414">
    <property type="taxonomic scope" value="Eukaryota"/>
</dbReference>
<evidence type="ECO:0000313" key="10">
    <source>
        <dbReference type="Proteomes" id="UP000001514"/>
    </source>
</evidence>
<keyword evidence="6" id="KW-0539">Nucleus</keyword>
<comment type="subcellular location">
    <subcellularLocation>
        <location evidence="1">Nucleus</location>
    </subcellularLocation>
</comment>
<protein>
    <submittedName>
        <fullName evidence="9">Uncharacterized protein HY5A-1</fullName>
    </submittedName>
</protein>
<evidence type="ECO:0000256" key="6">
    <source>
        <dbReference type="ARBA" id="ARBA00023242"/>
    </source>
</evidence>
<dbReference type="GeneID" id="9645561"/>
<evidence type="ECO:0000256" key="3">
    <source>
        <dbReference type="ARBA" id="ARBA00023015"/>
    </source>
</evidence>
<dbReference type="InterPro" id="IPR046347">
    <property type="entry name" value="bZIP_sf"/>
</dbReference>
<dbReference type="GO" id="GO:0010218">
    <property type="term" value="P:response to far red light"/>
    <property type="evidence" value="ECO:0000318"/>
    <property type="project" value="GO_Central"/>
</dbReference>
<dbReference type="KEGG" id="smo:SELMODRAFT_440988"/>
<dbReference type="AlphaFoldDB" id="D8RFV4"/>
<dbReference type="GO" id="GO:0010099">
    <property type="term" value="P:regulation of photomorphogenesis"/>
    <property type="evidence" value="ECO:0000318"/>
    <property type="project" value="GO_Central"/>
</dbReference>
<dbReference type="PROSITE" id="PS50217">
    <property type="entry name" value="BZIP"/>
    <property type="match status" value="1"/>
</dbReference>
<dbReference type="GO" id="GO:0005634">
    <property type="term" value="C:nucleus"/>
    <property type="evidence" value="ECO:0000318"/>
    <property type="project" value="GO_Central"/>
</dbReference>
<dbReference type="SMART" id="SM00338">
    <property type="entry name" value="BRLZ"/>
    <property type="match status" value="1"/>
</dbReference>
<dbReference type="EMBL" id="GL377578">
    <property type="protein sequence ID" value="EFJ29188.1"/>
    <property type="molecule type" value="Genomic_DNA"/>
</dbReference>
<dbReference type="InterPro" id="IPR004827">
    <property type="entry name" value="bZIP"/>
</dbReference>
<name>D8RFV4_SELML</name>
<dbReference type="Gene3D" id="1.20.5.490">
    <property type="entry name" value="Single helix bin"/>
    <property type="match status" value="1"/>
</dbReference>
<dbReference type="OMA" id="NSITWNW"/>
<accession>D8RFV4</accession>
<dbReference type="OrthoDB" id="674948at2759"/>
<dbReference type="GO" id="GO:0010114">
    <property type="term" value="P:response to red light"/>
    <property type="evidence" value="ECO:0000318"/>
    <property type="project" value="GO_Central"/>
</dbReference>
<evidence type="ECO:0000259" key="8">
    <source>
        <dbReference type="PROSITE" id="PS50217"/>
    </source>
</evidence>
<evidence type="ECO:0000256" key="5">
    <source>
        <dbReference type="ARBA" id="ARBA00023163"/>
    </source>
</evidence>
<keyword evidence="5" id="KW-0804">Transcription</keyword>
<dbReference type="InParanoid" id="D8RFV4"/>
<evidence type="ECO:0000256" key="4">
    <source>
        <dbReference type="ARBA" id="ARBA00023125"/>
    </source>
</evidence>
<dbReference type="Proteomes" id="UP000001514">
    <property type="component" value="Unassembled WGS sequence"/>
</dbReference>